<dbReference type="EMBL" id="AZHA01000027">
    <property type="protein sequence ID" value="OAA38282.1"/>
    <property type="molecule type" value="Genomic_DNA"/>
</dbReference>
<evidence type="ECO:0000256" key="1">
    <source>
        <dbReference type="ARBA" id="ARBA00023157"/>
    </source>
</evidence>
<proteinExistence type="predicted"/>
<accession>A0A166ZVE9</accession>
<evidence type="ECO:0000259" key="2">
    <source>
        <dbReference type="PROSITE" id="PS50240"/>
    </source>
</evidence>
<feature type="domain" description="Peptidase S1" evidence="2">
    <location>
        <begin position="1"/>
        <end position="98"/>
    </location>
</feature>
<dbReference type="Pfam" id="PF00089">
    <property type="entry name" value="Trypsin"/>
    <property type="match status" value="1"/>
</dbReference>
<dbReference type="InterPro" id="IPR050430">
    <property type="entry name" value="Peptidase_S1"/>
</dbReference>
<dbReference type="PANTHER" id="PTHR24276">
    <property type="entry name" value="POLYSERASE-RELATED"/>
    <property type="match status" value="1"/>
</dbReference>
<dbReference type="PANTHER" id="PTHR24276:SF91">
    <property type="entry name" value="AT26814P-RELATED"/>
    <property type="match status" value="1"/>
</dbReference>
<evidence type="ECO:0000313" key="3">
    <source>
        <dbReference type="EMBL" id="OAA38282.1"/>
    </source>
</evidence>
<keyword evidence="4" id="KW-1185">Reference proteome</keyword>
<dbReference type="GO" id="GO:0004252">
    <property type="term" value="F:serine-type endopeptidase activity"/>
    <property type="evidence" value="ECO:0007669"/>
    <property type="project" value="InterPro"/>
</dbReference>
<name>A0A166ZVE9_9HYPO</name>
<reference evidence="3 4" key="1">
    <citation type="journal article" date="2016" name="Genome Biol. Evol.">
        <title>Divergent and convergent evolution of fungal pathogenicity.</title>
        <authorList>
            <person name="Shang Y."/>
            <person name="Xiao G."/>
            <person name="Zheng P."/>
            <person name="Cen K."/>
            <person name="Zhan S."/>
            <person name="Wang C."/>
        </authorList>
    </citation>
    <scope>NUCLEOTIDE SEQUENCE [LARGE SCALE GENOMIC DNA]</scope>
    <source>
        <strain evidence="3 4">RCEF 3172</strain>
    </source>
</reference>
<organism evidence="3 4">
    <name type="scientific">Beauveria brongniartii RCEF 3172</name>
    <dbReference type="NCBI Taxonomy" id="1081107"/>
    <lineage>
        <taxon>Eukaryota</taxon>
        <taxon>Fungi</taxon>
        <taxon>Dikarya</taxon>
        <taxon>Ascomycota</taxon>
        <taxon>Pezizomycotina</taxon>
        <taxon>Sordariomycetes</taxon>
        <taxon>Hypocreomycetidae</taxon>
        <taxon>Hypocreales</taxon>
        <taxon>Cordycipitaceae</taxon>
        <taxon>Beauveria</taxon>
        <taxon>Beauveria brongniartii</taxon>
    </lineage>
</organism>
<evidence type="ECO:0000313" key="4">
    <source>
        <dbReference type="Proteomes" id="UP000076863"/>
    </source>
</evidence>
<dbReference type="Gene3D" id="2.40.10.10">
    <property type="entry name" value="Trypsin-like serine proteases"/>
    <property type="match status" value="1"/>
</dbReference>
<dbReference type="GO" id="GO:0006508">
    <property type="term" value="P:proteolysis"/>
    <property type="evidence" value="ECO:0007669"/>
    <property type="project" value="InterPro"/>
</dbReference>
<dbReference type="InterPro" id="IPR001254">
    <property type="entry name" value="Trypsin_dom"/>
</dbReference>
<sequence>MVAGWGVDAFGGRDPQTLRHVVVPIIGRENCGKDLDTIVCAGEQGKDSCSNDSGGPLIEQETGKLIGIVSSGFQCATPIGGRYTRVASFIPFINENREGGAGVRFPQDDGDGCDQGKAIAGPQGTFCVGSNGEIFGPPRGATATH</sequence>
<protein>
    <submittedName>
        <fullName evidence="3">Peptidase cysteine/serine, trypsin-like protein</fullName>
    </submittedName>
</protein>
<dbReference type="PROSITE" id="PS50240">
    <property type="entry name" value="TRYPSIN_DOM"/>
    <property type="match status" value="1"/>
</dbReference>
<dbReference type="SUPFAM" id="SSF50494">
    <property type="entry name" value="Trypsin-like serine proteases"/>
    <property type="match status" value="1"/>
</dbReference>
<dbReference type="AlphaFoldDB" id="A0A166ZVE9"/>
<dbReference type="OrthoDB" id="4915747at2759"/>
<dbReference type="InterPro" id="IPR009003">
    <property type="entry name" value="Peptidase_S1_PA"/>
</dbReference>
<gene>
    <name evidence="3" type="ORF">BBO_07291</name>
</gene>
<keyword evidence="1" id="KW-1015">Disulfide bond</keyword>
<comment type="caution">
    <text evidence="3">The sequence shown here is derived from an EMBL/GenBank/DDBJ whole genome shotgun (WGS) entry which is preliminary data.</text>
</comment>
<dbReference type="Proteomes" id="UP000076863">
    <property type="component" value="Unassembled WGS sequence"/>
</dbReference>
<dbReference type="InterPro" id="IPR043504">
    <property type="entry name" value="Peptidase_S1_PA_chymotrypsin"/>
</dbReference>